<dbReference type="RefSeq" id="WP_168079901.1">
    <property type="nucleotide sequence ID" value="NZ_BAAAQJ010000001.1"/>
</dbReference>
<feature type="compositionally biased region" description="Basic and acidic residues" evidence="7">
    <location>
        <begin position="298"/>
        <end position="307"/>
    </location>
</feature>
<evidence type="ECO:0000256" key="4">
    <source>
        <dbReference type="ARBA" id="ARBA00022741"/>
    </source>
</evidence>
<dbReference type="InterPro" id="IPR000719">
    <property type="entry name" value="Prot_kinase_dom"/>
</dbReference>
<organism evidence="9 10">
    <name type="scientific">Planosporangium flavigriseum</name>
    <dbReference type="NCBI Taxonomy" id="373681"/>
    <lineage>
        <taxon>Bacteria</taxon>
        <taxon>Bacillati</taxon>
        <taxon>Actinomycetota</taxon>
        <taxon>Actinomycetes</taxon>
        <taxon>Micromonosporales</taxon>
        <taxon>Micromonosporaceae</taxon>
        <taxon>Planosporangium</taxon>
    </lineage>
</organism>
<keyword evidence="5" id="KW-0418">Kinase</keyword>
<name>A0A8J3PQF0_9ACTN</name>
<dbReference type="SMART" id="SM00220">
    <property type="entry name" value="S_TKc"/>
    <property type="match status" value="1"/>
</dbReference>
<dbReference type="InterPro" id="IPR011009">
    <property type="entry name" value="Kinase-like_dom_sf"/>
</dbReference>
<dbReference type="PANTHER" id="PTHR43289">
    <property type="entry name" value="MITOGEN-ACTIVATED PROTEIN KINASE KINASE KINASE 20-RELATED"/>
    <property type="match status" value="1"/>
</dbReference>
<dbReference type="Gene3D" id="3.30.200.20">
    <property type="entry name" value="Phosphorylase Kinase, domain 1"/>
    <property type="match status" value="1"/>
</dbReference>
<keyword evidence="6" id="KW-0067">ATP-binding</keyword>
<dbReference type="SUPFAM" id="SSF56112">
    <property type="entry name" value="Protein kinase-like (PK-like)"/>
    <property type="match status" value="1"/>
</dbReference>
<keyword evidence="2" id="KW-0723">Serine/threonine-protein kinase</keyword>
<comment type="caution">
    <text evidence="9">The sequence shown here is derived from an EMBL/GenBank/DDBJ whole genome shotgun (WGS) entry which is preliminary data.</text>
</comment>
<reference evidence="9" key="1">
    <citation type="submission" date="2021-01" db="EMBL/GenBank/DDBJ databases">
        <title>Whole genome shotgun sequence of Planosporangium flavigriseum NBRC 105377.</title>
        <authorList>
            <person name="Komaki H."/>
            <person name="Tamura T."/>
        </authorList>
    </citation>
    <scope>NUCLEOTIDE SEQUENCE</scope>
    <source>
        <strain evidence="9">NBRC 105377</strain>
    </source>
</reference>
<evidence type="ECO:0000256" key="3">
    <source>
        <dbReference type="ARBA" id="ARBA00022679"/>
    </source>
</evidence>
<keyword evidence="3" id="KW-0808">Transferase</keyword>
<dbReference type="Proteomes" id="UP000653674">
    <property type="component" value="Unassembled WGS sequence"/>
</dbReference>
<evidence type="ECO:0000313" key="10">
    <source>
        <dbReference type="Proteomes" id="UP000653674"/>
    </source>
</evidence>
<evidence type="ECO:0000256" key="6">
    <source>
        <dbReference type="ARBA" id="ARBA00022840"/>
    </source>
</evidence>
<dbReference type="AlphaFoldDB" id="A0A8J3PQF0"/>
<evidence type="ECO:0000256" key="2">
    <source>
        <dbReference type="ARBA" id="ARBA00022527"/>
    </source>
</evidence>
<sequence>MAVAPATEVSEATPEEECEPPFPPAYPLAPGYEVLAHISRGDALDVYDVWSYERFCSCIAKVIRPDRRGVERVRTRLLREGELALRMSHPHLVRAYAVFREPDPVVILETFPGLTLEDYIEMAPRRLPIVDLAYLGLHLCSAMHYLHGTGYLHLDLKPANVIEQQGIAKVIDLSLAAPPGPTTRGRGTREYLAPEQVRGETVTTATDVWGIGTTLYEAASGDAPFAPLNSQEEAAVQDHRYLQLERPAVPLRRWRRTLPAEFRTVVEACLDPEPARRPSLRELAAVLKALTRDPLRPVLDRGSDERVTAPAAAPIAG</sequence>
<feature type="region of interest" description="Disordered" evidence="7">
    <location>
        <begin position="1"/>
        <end position="22"/>
    </location>
</feature>
<evidence type="ECO:0000256" key="1">
    <source>
        <dbReference type="ARBA" id="ARBA00012513"/>
    </source>
</evidence>
<dbReference type="CDD" id="cd14014">
    <property type="entry name" value="STKc_PknB_like"/>
    <property type="match status" value="1"/>
</dbReference>
<accession>A0A8J3PQF0</accession>
<feature type="region of interest" description="Disordered" evidence="7">
    <location>
        <begin position="298"/>
        <end position="317"/>
    </location>
</feature>
<evidence type="ECO:0000259" key="8">
    <source>
        <dbReference type="PROSITE" id="PS50011"/>
    </source>
</evidence>
<evidence type="ECO:0000256" key="5">
    <source>
        <dbReference type="ARBA" id="ARBA00022777"/>
    </source>
</evidence>
<evidence type="ECO:0000313" key="9">
    <source>
        <dbReference type="EMBL" id="GIG76031.1"/>
    </source>
</evidence>
<dbReference type="GO" id="GO:0005524">
    <property type="term" value="F:ATP binding"/>
    <property type="evidence" value="ECO:0007669"/>
    <property type="project" value="UniProtKB-KW"/>
</dbReference>
<keyword evidence="10" id="KW-1185">Reference proteome</keyword>
<dbReference type="EC" id="2.7.11.1" evidence="1"/>
<keyword evidence="4" id="KW-0547">Nucleotide-binding</keyword>
<dbReference type="Gene3D" id="1.10.510.10">
    <property type="entry name" value="Transferase(Phosphotransferase) domain 1"/>
    <property type="match status" value="1"/>
</dbReference>
<dbReference type="EMBL" id="BONU01000042">
    <property type="protein sequence ID" value="GIG76031.1"/>
    <property type="molecule type" value="Genomic_DNA"/>
</dbReference>
<protein>
    <recommendedName>
        <fullName evidence="1">non-specific serine/threonine protein kinase</fullName>
        <ecNumber evidence="1">2.7.11.1</ecNumber>
    </recommendedName>
</protein>
<dbReference type="Pfam" id="PF00069">
    <property type="entry name" value="Pkinase"/>
    <property type="match status" value="1"/>
</dbReference>
<proteinExistence type="predicted"/>
<dbReference type="PROSITE" id="PS50011">
    <property type="entry name" value="PROTEIN_KINASE_DOM"/>
    <property type="match status" value="1"/>
</dbReference>
<feature type="compositionally biased region" description="Low complexity" evidence="7">
    <location>
        <begin position="1"/>
        <end position="12"/>
    </location>
</feature>
<evidence type="ECO:0000256" key="7">
    <source>
        <dbReference type="SAM" id="MobiDB-lite"/>
    </source>
</evidence>
<dbReference type="GO" id="GO:0004674">
    <property type="term" value="F:protein serine/threonine kinase activity"/>
    <property type="evidence" value="ECO:0007669"/>
    <property type="project" value="UniProtKB-KW"/>
</dbReference>
<dbReference type="PANTHER" id="PTHR43289:SF6">
    <property type="entry name" value="SERINE_THREONINE-PROTEIN KINASE NEKL-3"/>
    <property type="match status" value="1"/>
</dbReference>
<gene>
    <name evidence="9" type="ORF">Pfl04_44350</name>
</gene>
<feature type="domain" description="Protein kinase" evidence="8">
    <location>
        <begin position="32"/>
        <end position="299"/>
    </location>
</feature>